<dbReference type="Gene3D" id="3.15.10.50">
    <property type="match status" value="1"/>
</dbReference>
<feature type="chain" id="PRO_5035254474" evidence="1">
    <location>
        <begin position="16"/>
        <end position="219"/>
    </location>
</feature>
<dbReference type="InterPro" id="IPR020234">
    <property type="entry name" value="Mite_allergen_group-7"/>
</dbReference>
<name>A0A8I6SAA7_CIMLE</name>
<dbReference type="GeneID" id="106670382"/>
<keyword evidence="1" id="KW-0732">Signal</keyword>
<dbReference type="OMA" id="SARADMN"/>
<keyword evidence="3" id="KW-1185">Reference proteome</keyword>
<dbReference type="Pfam" id="PF16984">
    <property type="entry name" value="Grp7_allergen"/>
    <property type="match status" value="1"/>
</dbReference>
<dbReference type="EnsemblMetazoa" id="XM_014400663.2">
    <property type="protein sequence ID" value="XP_014256149.1"/>
    <property type="gene ID" value="LOC106670382"/>
</dbReference>
<dbReference type="KEGG" id="clec:106670382"/>
<proteinExistence type="predicted"/>
<evidence type="ECO:0000256" key="1">
    <source>
        <dbReference type="SAM" id="SignalP"/>
    </source>
</evidence>
<organism evidence="2 3">
    <name type="scientific">Cimex lectularius</name>
    <name type="common">Bed bug</name>
    <name type="synonym">Acanthia lectularia</name>
    <dbReference type="NCBI Taxonomy" id="79782"/>
    <lineage>
        <taxon>Eukaryota</taxon>
        <taxon>Metazoa</taxon>
        <taxon>Ecdysozoa</taxon>
        <taxon>Arthropoda</taxon>
        <taxon>Hexapoda</taxon>
        <taxon>Insecta</taxon>
        <taxon>Pterygota</taxon>
        <taxon>Neoptera</taxon>
        <taxon>Paraneoptera</taxon>
        <taxon>Hemiptera</taxon>
        <taxon>Heteroptera</taxon>
        <taxon>Panheteroptera</taxon>
        <taxon>Cimicomorpha</taxon>
        <taxon>Cimicidae</taxon>
        <taxon>Cimex</taxon>
    </lineage>
</organism>
<dbReference type="InterPro" id="IPR038602">
    <property type="entry name" value="Mite_allergen_7_sf"/>
</dbReference>
<evidence type="ECO:0000313" key="2">
    <source>
        <dbReference type="EnsemblMetazoa" id="XP_014256149.1"/>
    </source>
</evidence>
<protein>
    <submittedName>
        <fullName evidence="2">Uncharacterized protein</fullName>
    </submittedName>
</protein>
<accession>A0A8I6SAA7</accession>
<sequence>MRAVILILCLASARADMNDLVDMFIDSAKEYAMEYHMDKIKLPNVNWTLNKTKVGPWVLTGFVQTVNATAWNTTSMKRVGDAVVLTPGENDLVVALNVSFDTLAAHFDVFNFDIGIPKSTGGLALAIKKNQVAVQFTVIDDISGFCNVTVDRAEVTSLGGIALQLLPPSAWNTLKDDVFNAYLNEYAVGVQQAANQYLKSILQMYVDQMDLCQYIPSVQ</sequence>
<reference evidence="2" key="1">
    <citation type="submission" date="2022-01" db="UniProtKB">
        <authorList>
            <consortium name="EnsemblMetazoa"/>
        </authorList>
    </citation>
    <scope>IDENTIFICATION</scope>
</reference>
<dbReference type="Proteomes" id="UP000494040">
    <property type="component" value="Unassembled WGS sequence"/>
</dbReference>
<dbReference type="OrthoDB" id="10402125at2759"/>
<dbReference type="AlphaFoldDB" id="A0A8I6SAA7"/>
<evidence type="ECO:0000313" key="3">
    <source>
        <dbReference type="Proteomes" id="UP000494040"/>
    </source>
</evidence>
<dbReference type="RefSeq" id="XP_014256149.1">
    <property type="nucleotide sequence ID" value="XM_014400663.2"/>
</dbReference>
<feature type="signal peptide" evidence="1">
    <location>
        <begin position="1"/>
        <end position="15"/>
    </location>
</feature>